<organism evidence="2 3">
    <name type="scientific">Acipenser ruthenus</name>
    <name type="common">Sterlet sturgeon</name>
    <dbReference type="NCBI Taxonomy" id="7906"/>
    <lineage>
        <taxon>Eukaryota</taxon>
        <taxon>Metazoa</taxon>
        <taxon>Chordata</taxon>
        <taxon>Craniata</taxon>
        <taxon>Vertebrata</taxon>
        <taxon>Euteleostomi</taxon>
        <taxon>Actinopterygii</taxon>
        <taxon>Chondrostei</taxon>
        <taxon>Acipenseriformes</taxon>
        <taxon>Acipenseridae</taxon>
        <taxon>Acipenser</taxon>
    </lineage>
</organism>
<dbReference type="Gene3D" id="3.40.50.300">
    <property type="entry name" value="P-loop containing nucleotide triphosphate hydrolases"/>
    <property type="match status" value="1"/>
</dbReference>
<feature type="compositionally biased region" description="Basic residues" evidence="1">
    <location>
        <begin position="979"/>
        <end position="988"/>
    </location>
</feature>
<accession>A0A662YVT2</accession>
<feature type="compositionally biased region" description="Basic and acidic residues" evidence="1">
    <location>
        <begin position="457"/>
        <end position="473"/>
    </location>
</feature>
<feature type="region of interest" description="Disordered" evidence="1">
    <location>
        <begin position="54"/>
        <end position="95"/>
    </location>
</feature>
<feature type="region of interest" description="Disordered" evidence="1">
    <location>
        <begin position="1514"/>
        <end position="1556"/>
    </location>
</feature>
<proteinExistence type="predicted"/>
<evidence type="ECO:0000256" key="1">
    <source>
        <dbReference type="SAM" id="MobiDB-lite"/>
    </source>
</evidence>
<evidence type="ECO:0000313" key="2">
    <source>
        <dbReference type="EMBL" id="RXN00755.1"/>
    </source>
</evidence>
<feature type="region of interest" description="Disordered" evidence="1">
    <location>
        <begin position="903"/>
        <end position="1016"/>
    </location>
</feature>
<feature type="compositionally biased region" description="Basic and acidic residues" evidence="1">
    <location>
        <begin position="1050"/>
        <end position="1074"/>
    </location>
</feature>
<feature type="region of interest" description="Disordered" evidence="1">
    <location>
        <begin position="170"/>
        <end position="256"/>
    </location>
</feature>
<dbReference type="EMBL" id="SCEB01000133">
    <property type="protein sequence ID" value="RXN00755.1"/>
    <property type="molecule type" value="Genomic_DNA"/>
</dbReference>
<dbReference type="PANTHER" id="PTHR23389">
    <property type="entry name" value="CHROMOSOME TRANSMISSION FIDELITY FACTOR 18"/>
    <property type="match status" value="1"/>
</dbReference>
<feature type="compositionally biased region" description="Basic and acidic residues" evidence="1">
    <location>
        <begin position="439"/>
        <end position="448"/>
    </location>
</feature>
<feature type="compositionally biased region" description="Basic and acidic residues" evidence="1">
    <location>
        <begin position="206"/>
        <end position="220"/>
    </location>
</feature>
<evidence type="ECO:0000313" key="3">
    <source>
        <dbReference type="Proteomes" id="UP000289886"/>
    </source>
</evidence>
<feature type="compositionally biased region" description="Polar residues" evidence="1">
    <location>
        <begin position="563"/>
        <end position="574"/>
    </location>
</feature>
<reference evidence="2 3" key="1">
    <citation type="submission" date="2019-01" db="EMBL/GenBank/DDBJ databases">
        <title>Draft Genome and Complete Hox-Cluster Characterization of the Sterlet Sturgeon (Acipenser ruthenus).</title>
        <authorList>
            <person name="Wei Q."/>
        </authorList>
    </citation>
    <scope>NUCLEOTIDE SEQUENCE [LARGE SCALE GENOMIC DNA]</scope>
    <source>
        <strain evidence="2">WHYD16114868_AA</strain>
        <tissue evidence="2">Blood</tissue>
    </source>
</reference>
<feature type="region of interest" description="Disordered" evidence="1">
    <location>
        <begin position="1050"/>
        <end position="1166"/>
    </location>
</feature>
<sequence>FVSQPCKKQREDVETPAKTIASYFLPVPKAVEKPFSPPRSNNIMSYFKKTPPATCKSTTLDKAKETADQTPETLGKTKTHRLSREKPPGKGVNLSKQLNGIQMKSREEVVVIADSSNDSCSVVQSGREELVTGILGSDTAALLAQISADSYVMEDIQEETTSCQTLRKDLEEKVLKTPPKKRKFTKKKQKMKPESEDKPPQVLLEKPLKEDEEKGKDKPSVKTKSGVKQAPRVQVSRESDSALCETSLEGNQDGVFSLNDSTVTISFEEFLESQKEGGASASPAGLEAERREAVEQSPPLQLSPRIVTTQAQVHRVFQPPGSAGPAKKPQKKIASIFCKNRRDDEVQFVEIRQLACDENAEQEAPKRKSNVVMEEEELELAVIETAASSPLKPKCTLEEKKQFMDAFKKPTLDGSKSRLKKGPSKQKEATEKAVNQQEEGEKCHRTEKDEEQESDSATEKGKDGKLAAAERRGGKLTKKGRKCAAKAEEDAANTVTAEEVLGAGKNLNQEEAVEQRSTAVTPVPAEKTNRKLTRGGAKQKSAGSTPSTNMHQGELAARHNKLSQDSPVQVSTPRMSRLKGGAYSSEMITVPDDTQSPIRMRFSRVFPRSPRGSRKAAGGEDSEMTPRSSKKKNTLKAKKLVQKAKALKQKSSKGSVESAESLRRSSRQQDLPTRKSYYEDEDSVVMVEDSIEDCSPASDVLSARRNQKKLRSLNDVLGKNVAPKNSAGTVKLHRDDSENSQGDEQFRAKRDFLKSGLPDTLKRQIAKTAASREVYSIACASFQAVTHVLQRSPECAMWTLTWPSSPLLKQLREDSDKLTITKAAKCVISLGEFTDLKSRSTSVKPTIELSGWRVDFSEEVKKCLLEEIRSSNPPFPVRRFYNWFMKKRTEHLLLPIAAAPDPEEASCLPVDQQQTGGKRKRCEDGGEGDNAPKRKRASRGESAVILIGDSPENARDRPARRGRGAAAEEACREAPVKGRLSRGSRHKQKQQDDVIVLEDNKQPASDAAKQDSVKEDVLWTEKYQPQHSSEVIGNSVAVKKLHSWLKEWKLRADREEKKKQKEKKQEKEKSEKVNSPRKVVSSPRKPPQSPRGAGPKKRKLAPTALADFFNVKERAKDKEKGKPGKEEKHVDEEKLQKPPKAKKGGTQEKEVLATKPASENKAVLTEEPSKKTATSLILFEELRDLVAHAEVVKLLASCSSVSIKVDVIFEDDSGFLAAIKTFMTTAKRPVILTTSDPTFNLMFDGCFEEIHFKTPSVVSFKMDVMVNNNARRFSKSPLFPHQVNVASYLQLLCLTENLRTDVKDFSSLLALNNCDIRQSLLHLQFWTRTGGGSLVDRPLSVPAVTESHVEKNGPVVRAGAKQCVESKPVCLQPREALRDVPKCDVGCSENLLGLQNVAHSQDLLSVLQPNISTAGDWTKPLQLLAECRGTRLDFTYSNLELLLPLPVRFLPESNEKPPAEEADPEPEPMALSQKADIPLESVGSAEPSPLKVSSRMKRKRRLELLLDDRDLFQSDSDSEDSFQSVPPTAPTSHAKENPIKSDAASKPAFVKPVKKHQTPAEHTCSRLVSRCLDSLSEFLDHMSFLDSSLLKEAVEKEGPCKWDQSRWSAAEIKNGLSDERRSEGCDWWGSRSSAEIKVAVEALSFQKCRTVISEAMDGTLNQCKELGKDPTEELTLPVSAHRNGVSFIQSAPCKPRFLHYLKGMNLDLPKQTVDALAADFP</sequence>
<comment type="caution">
    <text evidence="2">The sequence shown here is derived from an EMBL/GenBank/DDBJ whole genome shotgun (WGS) entry which is preliminary data.</text>
</comment>
<dbReference type="InterPro" id="IPR027417">
    <property type="entry name" value="P-loop_NTPase"/>
</dbReference>
<dbReference type="PANTHER" id="PTHR23389:SF21">
    <property type="entry name" value="ATPASE FAMILY AAA DOMAIN-CONTAINING PROTEIN 5"/>
    <property type="match status" value="1"/>
</dbReference>
<name>A0A662YVT2_ACIRT</name>
<feature type="compositionally biased region" description="Basic and acidic residues" evidence="1">
    <location>
        <begin position="1110"/>
        <end position="1136"/>
    </location>
</feature>
<protein>
    <submittedName>
        <fullName evidence="2">ATPase family AAA domain-containing protein 5</fullName>
    </submittedName>
</protein>
<feature type="non-terminal residue" evidence="2">
    <location>
        <position position="1"/>
    </location>
</feature>
<dbReference type="GO" id="GO:0003677">
    <property type="term" value="F:DNA binding"/>
    <property type="evidence" value="ECO:0007669"/>
    <property type="project" value="TreeGrafter"/>
</dbReference>
<gene>
    <name evidence="2" type="ORF">EOD39_8739</name>
</gene>
<dbReference type="Proteomes" id="UP000289886">
    <property type="component" value="Unassembled WGS sequence"/>
</dbReference>
<feature type="compositionally biased region" description="Basic residues" evidence="1">
    <location>
        <begin position="178"/>
        <end position="190"/>
    </location>
</feature>
<keyword evidence="3" id="KW-1185">Reference proteome</keyword>
<feature type="compositionally biased region" description="Basic residues" evidence="1">
    <location>
        <begin position="474"/>
        <end position="484"/>
    </location>
</feature>
<feature type="region of interest" description="Disordered" evidence="1">
    <location>
        <begin position="406"/>
        <end position="678"/>
    </location>
</feature>
<feature type="region of interest" description="Disordered" evidence="1">
    <location>
        <begin position="273"/>
        <end position="305"/>
    </location>
</feature>
<dbReference type="GO" id="GO:0005634">
    <property type="term" value="C:nucleus"/>
    <property type="evidence" value="ECO:0007669"/>
    <property type="project" value="TreeGrafter"/>
</dbReference>
<dbReference type="GO" id="GO:0061860">
    <property type="term" value="F:DNA clamp unloader activity"/>
    <property type="evidence" value="ECO:0007669"/>
    <property type="project" value="TreeGrafter"/>
</dbReference>
<feature type="compositionally biased region" description="Basic residues" evidence="1">
    <location>
        <begin position="628"/>
        <end position="651"/>
    </location>
</feature>
<feature type="compositionally biased region" description="Polar residues" evidence="1">
    <location>
        <begin position="541"/>
        <end position="551"/>
    </location>
</feature>